<gene>
    <name evidence="1" type="ORF">DENOEST_3015</name>
</gene>
<dbReference type="AlphaFoldDB" id="A0A6S6XVZ7"/>
<dbReference type="EMBL" id="LR778301">
    <property type="protein sequence ID" value="CAB1370169.1"/>
    <property type="molecule type" value="Genomic_DNA"/>
</dbReference>
<dbReference type="RefSeq" id="WP_145770720.1">
    <property type="nucleotide sequence ID" value="NZ_LR778301.1"/>
</dbReference>
<sequence>MKSRTISLFIDAPPDRVYAYASDPRNLPLWVPSFCKSVALVDGQWIVQSPEGAVVFTFAPANAFGVLDHTVTLPSGLRLYNPMRVIANGEGSEMLFTLFQHEGMFEQQFQEDAALVLSDLGNLRRLLEPVGS</sequence>
<proteinExistence type="predicted"/>
<evidence type="ECO:0000313" key="1">
    <source>
        <dbReference type="EMBL" id="CAB1370169.1"/>
    </source>
</evidence>
<dbReference type="KEGG" id="doe:DENOEST_3015"/>
<evidence type="ECO:0000313" key="2">
    <source>
        <dbReference type="Proteomes" id="UP000515733"/>
    </source>
</evidence>
<dbReference type="SUPFAM" id="SSF55961">
    <property type="entry name" value="Bet v1-like"/>
    <property type="match status" value="1"/>
</dbReference>
<dbReference type="OrthoDB" id="880456at2"/>
<protein>
    <submittedName>
        <fullName evidence="1">Polyketide cyclase</fullName>
    </submittedName>
</protein>
<dbReference type="CDD" id="cd07812">
    <property type="entry name" value="SRPBCC"/>
    <property type="match status" value="1"/>
</dbReference>
<dbReference type="Proteomes" id="UP000515733">
    <property type="component" value="Chromosome"/>
</dbReference>
<dbReference type="InterPro" id="IPR023393">
    <property type="entry name" value="START-like_dom_sf"/>
</dbReference>
<name>A0A6S6XVZ7_9PROT</name>
<reference evidence="1 2" key="1">
    <citation type="submission" date="2020-03" db="EMBL/GenBank/DDBJ databases">
        <authorList>
            <consortium name="Genoscope - CEA"/>
            <person name="William W."/>
        </authorList>
    </citation>
    <scope>NUCLEOTIDE SEQUENCE [LARGE SCALE GENOMIC DNA]</scope>
    <source>
        <strain evidence="2">DSM 16959</strain>
    </source>
</reference>
<organism evidence="1 2">
    <name type="scientific">Denitratisoma oestradiolicum</name>
    <dbReference type="NCBI Taxonomy" id="311182"/>
    <lineage>
        <taxon>Bacteria</taxon>
        <taxon>Pseudomonadati</taxon>
        <taxon>Pseudomonadota</taxon>
        <taxon>Betaproteobacteria</taxon>
        <taxon>Nitrosomonadales</taxon>
        <taxon>Sterolibacteriaceae</taxon>
        <taxon>Denitratisoma</taxon>
    </lineage>
</organism>
<accession>A0A6S6XVZ7</accession>
<dbReference type="Gene3D" id="3.30.530.20">
    <property type="match status" value="1"/>
</dbReference>
<keyword evidence="2" id="KW-1185">Reference proteome</keyword>